<reference evidence="4 5" key="1">
    <citation type="submission" date="2023-07" db="EMBL/GenBank/DDBJ databases">
        <authorList>
            <person name="Girao M."/>
            <person name="Carvalho M.F."/>
        </authorList>
    </citation>
    <scope>NUCLEOTIDE SEQUENCE [LARGE SCALE GENOMIC DNA]</scope>
    <source>
        <strain evidence="4 5">YIM65754</strain>
    </source>
</reference>
<protein>
    <submittedName>
        <fullName evidence="4">IS5 family transposase</fullName>
    </submittedName>
</protein>
<feature type="region of interest" description="Disordered" evidence="1">
    <location>
        <begin position="113"/>
        <end position="144"/>
    </location>
</feature>
<dbReference type="Proteomes" id="UP001336020">
    <property type="component" value="Unassembled WGS sequence"/>
</dbReference>
<proteinExistence type="predicted"/>
<comment type="caution">
    <text evidence="4">The sequence shown here is derived from an EMBL/GenBank/DDBJ whole genome shotgun (WGS) entry which is preliminary data.</text>
</comment>
<dbReference type="NCBIfam" id="NF033580">
    <property type="entry name" value="transpos_IS5_3"/>
    <property type="match status" value="1"/>
</dbReference>
<accession>A0ABU7LN31</accession>
<feature type="domain" description="Transposase IS4-like" evidence="2">
    <location>
        <begin position="102"/>
        <end position="285"/>
    </location>
</feature>
<name>A0ABU7LN31_9NOCA</name>
<evidence type="ECO:0000313" key="4">
    <source>
        <dbReference type="EMBL" id="MEE2062367.1"/>
    </source>
</evidence>
<feature type="domain" description="Insertion element IS402-like" evidence="3">
    <location>
        <begin position="12"/>
        <end position="84"/>
    </location>
</feature>
<dbReference type="Pfam" id="PF01609">
    <property type="entry name" value="DDE_Tnp_1"/>
    <property type="match status" value="1"/>
</dbReference>
<dbReference type="PANTHER" id="PTHR30007">
    <property type="entry name" value="PHP DOMAIN PROTEIN"/>
    <property type="match status" value="1"/>
</dbReference>
<evidence type="ECO:0000259" key="2">
    <source>
        <dbReference type="Pfam" id="PF01609"/>
    </source>
</evidence>
<dbReference type="RefSeq" id="WP_139000316.1">
    <property type="nucleotide sequence ID" value="NZ_JAUTXY010000051.1"/>
</dbReference>
<dbReference type="Pfam" id="PF13340">
    <property type="entry name" value="DUF4096"/>
    <property type="match status" value="1"/>
</dbReference>
<evidence type="ECO:0000259" key="3">
    <source>
        <dbReference type="Pfam" id="PF13340"/>
    </source>
</evidence>
<dbReference type="PANTHER" id="PTHR30007:SF1">
    <property type="entry name" value="BLR1914 PROTEIN"/>
    <property type="match status" value="1"/>
</dbReference>
<gene>
    <name evidence="4" type="ORF">Q7514_33100</name>
</gene>
<dbReference type="InterPro" id="IPR025161">
    <property type="entry name" value="IS402-like_dom"/>
</dbReference>
<organism evidence="4 5">
    <name type="scientific">Rhodococcus artemisiae</name>
    <dbReference type="NCBI Taxonomy" id="714159"/>
    <lineage>
        <taxon>Bacteria</taxon>
        <taxon>Bacillati</taxon>
        <taxon>Actinomycetota</taxon>
        <taxon>Actinomycetes</taxon>
        <taxon>Mycobacteriales</taxon>
        <taxon>Nocardiaceae</taxon>
        <taxon>Rhodococcus</taxon>
    </lineage>
</organism>
<keyword evidence="5" id="KW-1185">Reference proteome</keyword>
<evidence type="ECO:0000256" key="1">
    <source>
        <dbReference type="SAM" id="MobiDB-lite"/>
    </source>
</evidence>
<dbReference type="InterPro" id="IPR002559">
    <property type="entry name" value="Transposase_11"/>
</dbReference>
<sequence length="297" mass="33084">MPSVAVPGRADLTDAQWARLAPLLPCVKKTGRPPKWTKRQLIDGIRWRIRVGAPWRDVPDRYGPWQTVYGLFRRWQRGGVWARVLTALQTVADASGGIVWDVSVDSTVMRAHQHAAGARRDGDEQVEPPGGTGTEPDDHALGRSRGGWTTKLHLACEQNRRPLSLVLTAGQCGDSPQFAAVLDAIRVPRSGAGRARTRPDRVLADKAYSSRANRLYLRRRRIKATIAIPSDQLAHRRNRGSGGGRPPAFDRDVYRQRHAVECGINQLKQFRAVATRYDKLAVRYLATVQVAAISQWL</sequence>
<dbReference type="EMBL" id="JAUTXY010000051">
    <property type="protein sequence ID" value="MEE2062367.1"/>
    <property type="molecule type" value="Genomic_DNA"/>
</dbReference>
<evidence type="ECO:0000313" key="5">
    <source>
        <dbReference type="Proteomes" id="UP001336020"/>
    </source>
</evidence>